<sequence>MNSVIPVGFGLEWEFAVFVQDGLLDKPITGPRAALKFLHENFRHQTGAPFRAAIADCNSALRYRCDAEIARFSFIAAYADYRLKLDRR</sequence>
<dbReference type="Pfam" id="PF06169">
    <property type="entry name" value="DUF982"/>
    <property type="match status" value="1"/>
</dbReference>
<organism evidence="1 2">
    <name type="scientific">Rhizobium wenxiniae</name>
    <dbReference type="NCBI Taxonomy" id="1737357"/>
    <lineage>
        <taxon>Bacteria</taxon>
        <taxon>Pseudomonadati</taxon>
        <taxon>Pseudomonadota</taxon>
        <taxon>Alphaproteobacteria</taxon>
        <taxon>Hyphomicrobiales</taxon>
        <taxon>Rhizobiaceae</taxon>
        <taxon>Rhizobium/Agrobacterium group</taxon>
        <taxon>Rhizobium</taxon>
    </lineage>
</organism>
<keyword evidence="2" id="KW-1185">Reference proteome</keyword>
<dbReference type="InterPro" id="IPR010385">
    <property type="entry name" value="DUF982"/>
</dbReference>
<dbReference type="Gene3D" id="6.10.250.730">
    <property type="match status" value="1"/>
</dbReference>
<dbReference type="AlphaFoldDB" id="A0A7W9YEK4"/>
<reference evidence="1 2" key="1">
    <citation type="submission" date="2020-08" db="EMBL/GenBank/DDBJ databases">
        <title>Genomic Encyclopedia of Type Strains, Phase IV (KMG-IV): sequencing the most valuable type-strain genomes for metagenomic binning, comparative biology and taxonomic classification.</title>
        <authorList>
            <person name="Goeker M."/>
        </authorList>
    </citation>
    <scope>NUCLEOTIDE SEQUENCE [LARGE SCALE GENOMIC DNA]</scope>
    <source>
        <strain evidence="1 2">DSM 100734</strain>
    </source>
</reference>
<dbReference type="Proteomes" id="UP000547879">
    <property type="component" value="Unassembled WGS sequence"/>
</dbReference>
<evidence type="ECO:0000313" key="1">
    <source>
        <dbReference type="EMBL" id="MBB6166308.1"/>
    </source>
</evidence>
<protein>
    <recommendedName>
        <fullName evidence="3">DUF982 domain-containing protein</fullName>
    </recommendedName>
</protein>
<accession>A0A7W9YEK4</accession>
<dbReference type="EMBL" id="JACHEG010000017">
    <property type="protein sequence ID" value="MBB6166308.1"/>
    <property type="molecule type" value="Genomic_DNA"/>
</dbReference>
<proteinExistence type="predicted"/>
<gene>
    <name evidence="1" type="ORF">HNQ72_006159</name>
</gene>
<evidence type="ECO:0008006" key="3">
    <source>
        <dbReference type="Google" id="ProtNLM"/>
    </source>
</evidence>
<name>A0A7W9YEK4_9HYPH</name>
<evidence type="ECO:0000313" key="2">
    <source>
        <dbReference type="Proteomes" id="UP000547879"/>
    </source>
</evidence>
<comment type="caution">
    <text evidence="1">The sequence shown here is derived from an EMBL/GenBank/DDBJ whole genome shotgun (WGS) entry which is preliminary data.</text>
</comment>